<keyword evidence="2" id="KW-0812">Transmembrane</keyword>
<dbReference type="OMA" id="NVNQIEM"/>
<feature type="region of interest" description="Disordered" evidence="1">
    <location>
        <begin position="125"/>
        <end position="147"/>
    </location>
</feature>
<dbReference type="GeneID" id="5039058"/>
<evidence type="ECO:0000256" key="2">
    <source>
        <dbReference type="SAM" id="Phobius"/>
    </source>
</evidence>
<dbReference type="HOGENOM" id="CLU_742848_0_0_1"/>
<dbReference type="KEGG" id="ptm:GSPATT00019580001"/>
<dbReference type="Proteomes" id="UP000000600">
    <property type="component" value="Unassembled WGS sequence"/>
</dbReference>
<feature type="compositionally biased region" description="Basic and acidic residues" evidence="1">
    <location>
        <begin position="199"/>
        <end position="209"/>
    </location>
</feature>
<protein>
    <recommendedName>
        <fullName evidence="6">Transmembrane protein</fullName>
    </recommendedName>
</protein>
<evidence type="ECO:0000313" key="4">
    <source>
        <dbReference type="EMBL" id="CAK85876.1"/>
    </source>
</evidence>
<keyword evidence="3" id="KW-0732">Signal</keyword>
<feature type="chain" id="PRO_5002624010" description="Transmembrane protein" evidence="3">
    <location>
        <begin position="17"/>
        <end position="373"/>
    </location>
</feature>
<keyword evidence="2" id="KW-0472">Membrane</keyword>
<evidence type="ECO:0000313" key="5">
    <source>
        <dbReference type="Proteomes" id="UP000000600"/>
    </source>
</evidence>
<evidence type="ECO:0008006" key="6">
    <source>
        <dbReference type="Google" id="ProtNLM"/>
    </source>
</evidence>
<organism evidence="4 5">
    <name type="scientific">Paramecium tetraurelia</name>
    <dbReference type="NCBI Taxonomy" id="5888"/>
    <lineage>
        <taxon>Eukaryota</taxon>
        <taxon>Sar</taxon>
        <taxon>Alveolata</taxon>
        <taxon>Ciliophora</taxon>
        <taxon>Intramacronucleata</taxon>
        <taxon>Oligohymenophorea</taxon>
        <taxon>Peniculida</taxon>
        <taxon>Parameciidae</taxon>
        <taxon>Paramecium</taxon>
    </lineage>
</organism>
<accession>A0DS59</accession>
<feature type="compositionally biased region" description="Low complexity" evidence="1">
    <location>
        <begin position="130"/>
        <end position="140"/>
    </location>
</feature>
<feature type="signal peptide" evidence="3">
    <location>
        <begin position="1"/>
        <end position="16"/>
    </location>
</feature>
<keyword evidence="2" id="KW-1133">Transmembrane helix</keyword>
<dbReference type="RefSeq" id="XP_001453273.1">
    <property type="nucleotide sequence ID" value="XM_001453236.2"/>
</dbReference>
<dbReference type="InParanoid" id="A0DS59"/>
<name>A0DS59_PARTE</name>
<feature type="region of interest" description="Disordered" evidence="1">
    <location>
        <begin position="193"/>
        <end position="212"/>
    </location>
</feature>
<dbReference type="OrthoDB" id="305973at2759"/>
<gene>
    <name evidence="4" type="ORF">GSPATT00019580001</name>
</gene>
<feature type="transmembrane region" description="Helical" evidence="2">
    <location>
        <begin position="347"/>
        <end position="366"/>
    </location>
</feature>
<reference evidence="4 5" key="1">
    <citation type="journal article" date="2006" name="Nature">
        <title>Global trends of whole-genome duplications revealed by the ciliate Paramecium tetraurelia.</title>
        <authorList>
            <consortium name="Genoscope"/>
            <person name="Aury J.-M."/>
            <person name="Jaillon O."/>
            <person name="Duret L."/>
            <person name="Noel B."/>
            <person name="Jubin C."/>
            <person name="Porcel B.M."/>
            <person name="Segurens B."/>
            <person name="Daubin V."/>
            <person name="Anthouard V."/>
            <person name="Aiach N."/>
            <person name="Arnaiz O."/>
            <person name="Billaut A."/>
            <person name="Beisson J."/>
            <person name="Blanc I."/>
            <person name="Bouhouche K."/>
            <person name="Camara F."/>
            <person name="Duharcourt S."/>
            <person name="Guigo R."/>
            <person name="Gogendeau D."/>
            <person name="Katinka M."/>
            <person name="Keller A.-M."/>
            <person name="Kissmehl R."/>
            <person name="Klotz C."/>
            <person name="Koll F."/>
            <person name="Le Moue A."/>
            <person name="Lepere C."/>
            <person name="Malinsky S."/>
            <person name="Nowacki M."/>
            <person name="Nowak J.K."/>
            <person name="Plattner H."/>
            <person name="Poulain J."/>
            <person name="Ruiz F."/>
            <person name="Serrano V."/>
            <person name="Zagulski M."/>
            <person name="Dessen P."/>
            <person name="Betermier M."/>
            <person name="Weissenbach J."/>
            <person name="Scarpelli C."/>
            <person name="Schachter V."/>
            <person name="Sperling L."/>
            <person name="Meyer E."/>
            <person name="Cohen J."/>
            <person name="Wincker P."/>
        </authorList>
    </citation>
    <scope>NUCLEOTIDE SEQUENCE [LARGE SCALE GENOMIC DNA]</scope>
    <source>
        <strain evidence="4 5">Stock d4-2</strain>
    </source>
</reference>
<evidence type="ECO:0000256" key="1">
    <source>
        <dbReference type="SAM" id="MobiDB-lite"/>
    </source>
</evidence>
<proteinExistence type="predicted"/>
<evidence type="ECO:0000256" key="3">
    <source>
        <dbReference type="SAM" id="SignalP"/>
    </source>
</evidence>
<keyword evidence="5" id="KW-1185">Reference proteome</keyword>
<dbReference type="AlphaFoldDB" id="A0DS59"/>
<dbReference type="EMBL" id="CT868552">
    <property type="protein sequence ID" value="CAK85876.1"/>
    <property type="molecule type" value="Genomic_DNA"/>
</dbReference>
<sequence length="373" mass="43633">MIKIILGLVILVSVVAQDAIICSGFIRILKADRQDINVNQIEMKLLGSNNQFIDYIEISENGFYSIEIEDDGTPLIDYVVFIQPKVKGFVASPSQINLKFQSKTFDEASSFCNKQLNFSIKRAPVEEPKQQQQQQQQQEQQQHREQQQQKEQQQQQQQQQEITQTQEEKIEQQQQQVEIDQNIEYIVSKTNDQDYNQNYDEKQDNEQGKEQIQPDEIQEELLNEDIDEKSFDHFRLIGQIVFEGDFTLTEKNLYFIKSFKVFDNLDEQVQGRTLSFQNYFEVETNEAKTLKLQLVVEKTKEKGESVNKQINFEQKISKISLLNRQITAQPVVFAIKKETPQKEQNKIGQVFAPLLIFGLVLAMFNYDKILKKK</sequence>